<protein>
    <recommendedName>
        <fullName evidence="6">Inhibitor of apoptosis repeat-containing protein</fullName>
    </recommendedName>
</protein>
<evidence type="ECO:0008006" key="6">
    <source>
        <dbReference type="Google" id="ProtNLM"/>
    </source>
</evidence>
<feature type="region of interest" description="Disordered" evidence="3">
    <location>
        <begin position="23"/>
        <end position="45"/>
    </location>
</feature>
<name>A0A6A5Z9L3_9PLEO</name>
<accession>A0A6A5Z9L3</accession>
<keyword evidence="1" id="KW-0479">Metal-binding</keyword>
<dbReference type="PROSITE" id="PS50143">
    <property type="entry name" value="BIR_REPEAT_2"/>
    <property type="match status" value="2"/>
</dbReference>
<dbReference type="AlphaFoldDB" id="A0A6A5Z9L3"/>
<feature type="region of interest" description="Disordered" evidence="3">
    <location>
        <begin position="215"/>
        <end position="303"/>
    </location>
</feature>
<dbReference type="GO" id="GO:0046872">
    <property type="term" value="F:metal ion binding"/>
    <property type="evidence" value="ECO:0007669"/>
    <property type="project" value="UniProtKB-KW"/>
</dbReference>
<feature type="compositionally biased region" description="Polar residues" evidence="3">
    <location>
        <begin position="261"/>
        <end position="290"/>
    </location>
</feature>
<dbReference type="OrthoDB" id="2196114at2759"/>
<feature type="compositionally biased region" description="Basic residues" evidence="3">
    <location>
        <begin position="28"/>
        <end position="41"/>
    </location>
</feature>
<dbReference type="EMBL" id="ML977321">
    <property type="protein sequence ID" value="KAF2116219.1"/>
    <property type="molecule type" value="Genomic_DNA"/>
</dbReference>
<evidence type="ECO:0000256" key="2">
    <source>
        <dbReference type="ARBA" id="ARBA00022833"/>
    </source>
</evidence>
<dbReference type="Proteomes" id="UP000799770">
    <property type="component" value="Unassembled WGS sequence"/>
</dbReference>
<dbReference type="SMART" id="SM00238">
    <property type="entry name" value="BIR"/>
    <property type="match status" value="2"/>
</dbReference>
<organism evidence="4 5">
    <name type="scientific">Lophiotrema nucula</name>
    <dbReference type="NCBI Taxonomy" id="690887"/>
    <lineage>
        <taxon>Eukaryota</taxon>
        <taxon>Fungi</taxon>
        <taxon>Dikarya</taxon>
        <taxon>Ascomycota</taxon>
        <taxon>Pezizomycotina</taxon>
        <taxon>Dothideomycetes</taxon>
        <taxon>Pleosporomycetidae</taxon>
        <taxon>Pleosporales</taxon>
        <taxon>Lophiotremataceae</taxon>
        <taxon>Lophiotrema</taxon>
    </lineage>
</organism>
<keyword evidence="5" id="KW-1185">Reference proteome</keyword>
<keyword evidence="2" id="KW-0862">Zinc</keyword>
<dbReference type="Pfam" id="PF00653">
    <property type="entry name" value="BIR"/>
    <property type="match status" value="2"/>
</dbReference>
<dbReference type="CDD" id="cd00022">
    <property type="entry name" value="BIR"/>
    <property type="match status" value="1"/>
</dbReference>
<evidence type="ECO:0000256" key="3">
    <source>
        <dbReference type="SAM" id="MobiDB-lite"/>
    </source>
</evidence>
<sequence length="378" mass="41134">MFGKAISAVMATVQARLDSFKAPAPAAKGRRSSKASKKTSAKKAAWPLTSPTPADLAFAGFHWKPSPVAPDNVMCNICNCQLDGWEASDVPAHEHLTHSPTCGFAINVCIRLRTGDPGRVEEDPLTETLLKARRDTFGDLWPLDTAAGFPDIDQMINAGWIYDPHDDAPDGVTCPYCSLSLDAWDIGDNPLDEHKRRAADCLFFTLKDLYHPVPAPAAKGKKRASRASSRTSTTRKVSAAKAPSKAVPKAPKRGTKRSSEAESVQEQPQLKRTKRPSTPDQFPSPASFSLRTPEAAGTPRFPVPEWTPVDIDLLLDGTGIAGAEAAQLLTGTEKAMTVEQWILFNAQQYENKLRAEFDRQVAAFETEGKRALEVLDSL</sequence>
<evidence type="ECO:0000256" key="1">
    <source>
        <dbReference type="ARBA" id="ARBA00022723"/>
    </source>
</evidence>
<proteinExistence type="predicted"/>
<reference evidence="4" key="1">
    <citation type="journal article" date="2020" name="Stud. Mycol.">
        <title>101 Dothideomycetes genomes: a test case for predicting lifestyles and emergence of pathogens.</title>
        <authorList>
            <person name="Haridas S."/>
            <person name="Albert R."/>
            <person name="Binder M."/>
            <person name="Bloem J."/>
            <person name="Labutti K."/>
            <person name="Salamov A."/>
            <person name="Andreopoulos B."/>
            <person name="Baker S."/>
            <person name="Barry K."/>
            <person name="Bills G."/>
            <person name="Bluhm B."/>
            <person name="Cannon C."/>
            <person name="Castanera R."/>
            <person name="Culley D."/>
            <person name="Daum C."/>
            <person name="Ezra D."/>
            <person name="Gonzalez J."/>
            <person name="Henrissat B."/>
            <person name="Kuo A."/>
            <person name="Liang C."/>
            <person name="Lipzen A."/>
            <person name="Lutzoni F."/>
            <person name="Magnuson J."/>
            <person name="Mondo S."/>
            <person name="Nolan M."/>
            <person name="Ohm R."/>
            <person name="Pangilinan J."/>
            <person name="Park H.-J."/>
            <person name="Ramirez L."/>
            <person name="Alfaro M."/>
            <person name="Sun H."/>
            <person name="Tritt A."/>
            <person name="Yoshinaga Y."/>
            <person name="Zwiers L.-H."/>
            <person name="Turgeon B."/>
            <person name="Goodwin S."/>
            <person name="Spatafora J."/>
            <person name="Crous P."/>
            <person name="Grigoriev I."/>
        </authorList>
    </citation>
    <scope>NUCLEOTIDE SEQUENCE</scope>
    <source>
        <strain evidence="4">CBS 627.86</strain>
    </source>
</reference>
<dbReference type="Gene3D" id="1.10.1170.10">
    <property type="entry name" value="Inhibitor Of Apoptosis Protein (2mihbC-IAP-1), Chain A"/>
    <property type="match status" value="2"/>
</dbReference>
<evidence type="ECO:0000313" key="4">
    <source>
        <dbReference type="EMBL" id="KAF2116219.1"/>
    </source>
</evidence>
<dbReference type="InterPro" id="IPR001370">
    <property type="entry name" value="BIR_rpt"/>
</dbReference>
<dbReference type="PANTHER" id="PTHR46771:SF5">
    <property type="entry name" value="DETERIN"/>
    <property type="match status" value="1"/>
</dbReference>
<dbReference type="InterPro" id="IPR051190">
    <property type="entry name" value="Baculoviral_IAP"/>
</dbReference>
<dbReference type="SUPFAM" id="SSF57924">
    <property type="entry name" value="Inhibitor of apoptosis (IAP) repeat"/>
    <property type="match status" value="2"/>
</dbReference>
<evidence type="ECO:0000313" key="5">
    <source>
        <dbReference type="Proteomes" id="UP000799770"/>
    </source>
</evidence>
<feature type="compositionally biased region" description="Low complexity" evidence="3">
    <location>
        <begin position="226"/>
        <end position="249"/>
    </location>
</feature>
<gene>
    <name evidence="4" type="ORF">BDV96DRAFT_45639</name>
</gene>
<dbReference type="PANTHER" id="PTHR46771">
    <property type="entry name" value="DETERIN"/>
    <property type="match status" value="1"/>
</dbReference>